<feature type="transmembrane region" description="Helical" evidence="1">
    <location>
        <begin position="287"/>
        <end position="305"/>
    </location>
</feature>
<feature type="transmembrane region" description="Helical" evidence="1">
    <location>
        <begin position="125"/>
        <end position="146"/>
    </location>
</feature>
<evidence type="ECO:0000313" key="3">
    <source>
        <dbReference type="Proteomes" id="UP000192393"/>
    </source>
</evidence>
<dbReference type="InterPro" id="IPR002798">
    <property type="entry name" value="SpoIIM-like"/>
</dbReference>
<feature type="transmembrane region" description="Helical" evidence="1">
    <location>
        <begin position="252"/>
        <end position="275"/>
    </location>
</feature>
<dbReference type="PANTHER" id="PTHR35337:SF1">
    <property type="entry name" value="SLR1478 PROTEIN"/>
    <property type="match status" value="1"/>
</dbReference>
<evidence type="ECO:0000313" key="2">
    <source>
        <dbReference type="EMBL" id="SMC53405.1"/>
    </source>
</evidence>
<keyword evidence="1" id="KW-0812">Transmembrane</keyword>
<evidence type="ECO:0000256" key="1">
    <source>
        <dbReference type="SAM" id="Phobius"/>
    </source>
</evidence>
<feature type="transmembrane region" description="Helical" evidence="1">
    <location>
        <begin position="317"/>
        <end position="339"/>
    </location>
</feature>
<organism evidence="2 3">
    <name type="scientific">Moheibacter sediminis</name>
    <dbReference type="NCBI Taxonomy" id="1434700"/>
    <lineage>
        <taxon>Bacteria</taxon>
        <taxon>Pseudomonadati</taxon>
        <taxon>Bacteroidota</taxon>
        <taxon>Flavobacteriia</taxon>
        <taxon>Flavobacteriales</taxon>
        <taxon>Weeksellaceae</taxon>
        <taxon>Moheibacter</taxon>
    </lineage>
</organism>
<dbReference type="STRING" id="1434700.SAMN06296427_103334"/>
<gene>
    <name evidence="2" type="ORF">SAMN06296427_103334</name>
</gene>
<reference evidence="2 3" key="1">
    <citation type="submission" date="2017-04" db="EMBL/GenBank/DDBJ databases">
        <authorList>
            <person name="Afonso C.L."/>
            <person name="Miller P.J."/>
            <person name="Scott M.A."/>
            <person name="Spackman E."/>
            <person name="Goraichik I."/>
            <person name="Dimitrov K.M."/>
            <person name="Suarez D.L."/>
            <person name="Swayne D.E."/>
        </authorList>
    </citation>
    <scope>NUCLEOTIDE SEQUENCE [LARGE SCALE GENOMIC DNA]</scope>
    <source>
        <strain evidence="2 3">CGMCC 1.12708</strain>
    </source>
</reference>
<keyword evidence="3" id="KW-1185">Reference proteome</keyword>
<dbReference type="Proteomes" id="UP000192393">
    <property type="component" value="Unassembled WGS sequence"/>
</dbReference>
<dbReference type="EMBL" id="FWXS01000003">
    <property type="protein sequence ID" value="SMC53405.1"/>
    <property type="molecule type" value="Genomic_DNA"/>
</dbReference>
<feature type="transmembrane region" description="Helical" evidence="1">
    <location>
        <begin position="188"/>
        <end position="208"/>
    </location>
</feature>
<proteinExistence type="predicted"/>
<feature type="transmembrane region" description="Helical" evidence="1">
    <location>
        <begin position="215"/>
        <end position="232"/>
    </location>
</feature>
<keyword evidence="1" id="KW-0472">Membrane</keyword>
<sequence length="363" mass="42030">MLYGDINIKWCFNLNILHIFEIQTTNKLREAAFIKQNKEKWLEFEKSLYSSGEKKPERLADLFIQINNDLAYAQTYYPKSNVIRYLNGLATTSYHKIYGQRKSKKGLAGFWAYEVPMIMFQYRKYFYFSFALFFLMIIIGVFSSIYEPQFVRSILGDGYVNMTEDNIQNGDPLAVYNNTSTFGDFNSFFLIAMNNLRVGLMSFLYGLFGGIGSMYFMLVNGVMVGSFQYMFFEKGHFFLSLRTIWMHGAMEIFAMCIEIGAGILMGTSYIFPGILTRWQAFFQKGKAALKIVISTIPFTLAAALIEGYLTQYANEMPIVLAGFIVLGTFGFISWYYLIYPHFVFRKSQKDISYLLKEVAYEKD</sequence>
<protein>
    <submittedName>
        <fullName evidence="2">Uncharacterized membrane protein SpoIIM, required for sporulation</fullName>
    </submittedName>
</protein>
<dbReference type="PANTHER" id="PTHR35337">
    <property type="entry name" value="SLR1478 PROTEIN"/>
    <property type="match status" value="1"/>
</dbReference>
<keyword evidence="1" id="KW-1133">Transmembrane helix</keyword>
<name>A0A1W1ZY78_9FLAO</name>
<dbReference type="Pfam" id="PF01944">
    <property type="entry name" value="SpoIIM"/>
    <property type="match status" value="1"/>
</dbReference>
<accession>A0A1W1ZY78</accession>
<dbReference type="AlphaFoldDB" id="A0A1W1ZY78"/>